<dbReference type="Pfam" id="PF14487">
    <property type="entry name" value="DarT"/>
    <property type="match status" value="1"/>
</dbReference>
<comment type="caution">
    <text evidence="8">The sequence shown here is derived from an EMBL/GenBank/DDBJ whole genome shotgun (WGS) entry which is preliminary data.</text>
</comment>
<gene>
    <name evidence="8" type="ORF">J5X75_00410</name>
</gene>
<evidence type="ECO:0000259" key="7">
    <source>
        <dbReference type="PROSITE" id="PS52018"/>
    </source>
</evidence>
<feature type="active site" evidence="6">
    <location>
        <position position="174"/>
    </location>
</feature>
<evidence type="ECO:0000256" key="6">
    <source>
        <dbReference type="PROSITE-ProRule" id="PRU01362"/>
    </source>
</evidence>
<sequence>MSPHEADRIRQRRIAHFTHIDNLPAIAASGRLSCDVTARVGLTRAEVGDPDIKELRRGRRVPTGPGGCVGDYVPFYFAPRSPMMYRIACDHRDHRPGRYNGGDRPLVYLVSTVGSVVDAGLTWVGTDGNAANGATVFTVDLPELDTLVDWPLMSAERWNNTGEDLDRQRRRMAEFLVHRAVPLTVFDQVTAYSPEYAERAREALADLSITKRVSVIPDWYYGYCSKEEGGGHR</sequence>
<organism evidence="8 9">
    <name type="scientific">Actinoplanes flavus</name>
    <dbReference type="NCBI Taxonomy" id="2820290"/>
    <lineage>
        <taxon>Bacteria</taxon>
        <taxon>Bacillati</taxon>
        <taxon>Actinomycetota</taxon>
        <taxon>Actinomycetes</taxon>
        <taxon>Micromonosporales</taxon>
        <taxon>Micromonosporaceae</taxon>
        <taxon>Actinoplanes</taxon>
    </lineage>
</organism>
<reference evidence="8 9" key="1">
    <citation type="submission" date="2021-03" db="EMBL/GenBank/DDBJ databases">
        <title>Actinoplanes flavus sp. nov., a novel actinomycete isolated from Coconut Palm rhizosphere soil.</title>
        <authorList>
            <person name="Luo X."/>
        </authorList>
    </citation>
    <scope>NUCLEOTIDE SEQUENCE [LARGE SCALE GENOMIC DNA]</scope>
    <source>
        <strain evidence="8 9">NEAU-H7</strain>
    </source>
</reference>
<keyword evidence="9" id="KW-1185">Reference proteome</keyword>
<dbReference type="EMBL" id="JAGFNS010000001">
    <property type="protein sequence ID" value="MBO3735978.1"/>
    <property type="molecule type" value="Genomic_DNA"/>
</dbReference>
<feature type="domain" description="DarT" evidence="7">
    <location>
        <begin position="12"/>
        <end position="221"/>
    </location>
</feature>
<comment type="catalytic activity">
    <reaction evidence="6">
        <text>a thymidine in DNA + NAD(+) = an N-(ADP-alpha-D-ribosyl)-thymidine in DNA + nicotinamide + H(+)</text>
        <dbReference type="Rhea" id="RHEA:71651"/>
        <dbReference type="Rhea" id="RHEA-COMP:13556"/>
        <dbReference type="Rhea" id="RHEA-COMP:18051"/>
        <dbReference type="ChEBI" id="CHEBI:15378"/>
        <dbReference type="ChEBI" id="CHEBI:17154"/>
        <dbReference type="ChEBI" id="CHEBI:57540"/>
        <dbReference type="ChEBI" id="CHEBI:137386"/>
        <dbReference type="ChEBI" id="CHEBI:191199"/>
    </reaction>
</comment>
<evidence type="ECO:0000313" key="8">
    <source>
        <dbReference type="EMBL" id="MBO3735978.1"/>
    </source>
</evidence>
<dbReference type="PROSITE" id="PS52018">
    <property type="entry name" value="DART"/>
    <property type="match status" value="1"/>
</dbReference>
<keyword evidence="1 6" id="KW-1277">Toxin-antitoxin system</keyword>
<feature type="binding site" evidence="6">
    <location>
        <begin position="16"/>
        <end position="18"/>
    </location>
    <ligand>
        <name>NAD(+)</name>
        <dbReference type="ChEBI" id="CHEBI:57540"/>
    </ligand>
</feature>
<dbReference type="InterPro" id="IPR029494">
    <property type="entry name" value="DarT"/>
</dbReference>
<feature type="binding site" evidence="6">
    <location>
        <position position="56"/>
    </location>
    <ligand>
        <name>NAD(+)</name>
        <dbReference type="ChEBI" id="CHEBI:57540"/>
    </ligand>
</feature>
<dbReference type="RefSeq" id="WP_208465095.1">
    <property type="nucleotide sequence ID" value="NZ_JAGFNS010000001.1"/>
</dbReference>
<evidence type="ECO:0000256" key="1">
    <source>
        <dbReference type="ARBA" id="ARBA00022649"/>
    </source>
</evidence>
<name>A0ABS3UE03_9ACTN</name>
<proteinExistence type="inferred from homology"/>
<comment type="caution">
    <text evidence="6">Lacks conserved residue(s) required for the propagation of feature annotation.</text>
</comment>
<evidence type="ECO:0000313" key="9">
    <source>
        <dbReference type="Proteomes" id="UP000679690"/>
    </source>
</evidence>
<keyword evidence="4 6" id="KW-0548">Nucleotidyltransferase</keyword>
<accession>A0ABS3UE03</accession>
<dbReference type="Proteomes" id="UP000679690">
    <property type="component" value="Unassembled WGS sequence"/>
</dbReference>
<feature type="active site" description="Proton acceptor" evidence="6">
    <location>
        <position position="56"/>
    </location>
</feature>
<evidence type="ECO:0000256" key="5">
    <source>
        <dbReference type="ARBA" id="ARBA00023125"/>
    </source>
</evidence>
<evidence type="ECO:0000256" key="3">
    <source>
        <dbReference type="ARBA" id="ARBA00022679"/>
    </source>
</evidence>
<keyword evidence="3 6" id="KW-0808">Transferase</keyword>
<evidence type="ECO:0000256" key="2">
    <source>
        <dbReference type="ARBA" id="ARBA00022676"/>
    </source>
</evidence>
<keyword evidence="5 6" id="KW-0238">DNA-binding</keyword>
<keyword evidence="2 6" id="KW-0328">Glycosyltransferase</keyword>
<comment type="similarity">
    <text evidence="6">Belongs to the DarT ADP-ribosyltransferase family.</text>
</comment>
<protein>
    <submittedName>
        <fullName evidence="8">DUF4433 domain-containing protein</fullName>
    </submittedName>
</protein>
<evidence type="ECO:0000256" key="4">
    <source>
        <dbReference type="ARBA" id="ARBA00022695"/>
    </source>
</evidence>